<dbReference type="Pfam" id="PF00583">
    <property type="entry name" value="Acetyltransf_1"/>
    <property type="match status" value="1"/>
</dbReference>
<dbReference type="InterPro" id="IPR016181">
    <property type="entry name" value="Acyl_CoA_acyltransferase"/>
</dbReference>
<evidence type="ECO:0000313" key="3">
    <source>
        <dbReference type="Proteomes" id="UP000503482"/>
    </source>
</evidence>
<dbReference type="GO" id="GO:0016747">
    <property type="term" value="F:acyltransferase activity, transferring groups other than amino-acyl groups"/>
    <property type="evidence" value="ECO:0007669"/>
    <property type="project" value="InterPro"/>
</dbReference>
<accession>A0AAE7B7A2</accession>
<sequence>MKVIELNRDEYLVSVKKIADFKSLSFSKNALEWWDNYYSWEKFPPLCLVNDKGKHVCYLFYTISKDNEYLTIHNLLTPNTHRSFGYAYKLLKHLFAHLADNKIRRFKMNCVSSSLDFYNKLGLEYWGINDLSQYYCDFKMPLLDISEIPQIVKDSRLSEISDERIMQIYEKLKNNGTEVEEKMLDKFEELKEKLEGKYHFNLLQERVDEIEPPKD</sequence>
<proteinExistence type="predicted"/>
<dbReference type="AlphaFoldDB" id="A0AAE7B7A2"/>
<name>A0AAE7B7A2_9BACT</name>
<gene>
    <name evidence="2" type="ORF">AVENP_1074</name>
</gene>
<dbReference type="Proteomes" id="UP000503482">
    <property type="component" value="Chromosome"/>
</dbReference>
<feature type="domain" description="N-acetyltransferase" evidence="1">
    <location>
        <begin position="1"/>
        <end position="145"/>
    </location>
</feature>
<reference evidence="2 3" key="1">
    <citation type="submission" date="2020-05" db="EMBL/GenBank/DDBJ databases">
        <title>Complete genome sequencing of Campylobacter and Arcobacter type strains.</title>
        <authorList>
            <person name="Miller W.G."/>
            <person name="Yee E."/>
        </authorList>
    </citation>
    <scope>NUCLEOTIDE SEQUENCE [LARGE SCALE GENOMIC DNA]</scope>
    <source>
        <strain evidence="2 3">LMG 26156</strain>
    </source>
</reference>
<keyword evidence="3" id="KW-1185">Reference proteome</keyword>
<dbReference type="KEGG" id="avp:AVENP_1074"/>
<evidence type="ECO:0000259" key="1">
    <source>
        <dbReference type="PROSITE" id="PS51186"/>
    </source>
</evidence>
<dbReference type="SUPFAM" id="SSF55729">
    <property type="entry name" value="Acyl-CoA N-acyltransferases (Nat)"/>
    <property type="match status" value="1"/>
</dbReference>
<protein>
    <recommendedName>
        <fullName evidence="1">N-acetyltransferase domain-containing protein</fullName>
    </recommendedName>
</protein>
<dbReference type="PROSITE" id="PS51186">
    <property type="entry name" value="GNAT"/>
    <property type="match status" value="1"/>
</dbReference>
<dbReference type="InterPro" id="IPR000182">
    <property type="entry name" value="GNAT_dom"/>
</dbReference>
<organism evidence="2 3">
    <name type="scientific">Arcobacter venerupis</name>
    <dbReference type="NCBI Taxonomy" id="1054033"/>
    <lineage>
        <taxon>Bacteria</taxon>
        <taxon>Pseudomonadati</taxon>
        <taxon>Campylobacterota</taxon>
        <taxon>Epsilonproteobacteria</taxon>
        <taxon>Campylobacterales</taxon>
        <taxon>Arcobacteraceae</taxon>
        <taxon>Arcobacter</taxon>
    </lineage>
</organism>
<dbReference type="RefSeq" id="WP_128358917.1">
    <property type="nucleotide sequence ID" value="NZ_CP053840.1"/>
</dbReference>
<evidence type="ECO:0000313" key="2">
    <source>
        <dbReference type="EMBL" id="QKF66629.1"/>
    </source>
</evidence>
<dbReference type="EMBL" id="CP053840">
    <property type="protein sequence ID" value="QKF66629.1"/>
    <property type="molecule type" value="Genomic_DNA"/>
</dbReference>
<dbReference type="Gene3D" id="3.40.630.30">
    <property type="match status" value="1"/>
</dbReference>